<evidence type="ECO:0000313" key="1">
    <source>
        <dbReference type="EMBL" id="DAF47671.1"/>
    </source>
</evidence>
<dbReference type="EMBL" id="BK032557">
    <property type="protein sequence ID" value="DAF47671.1"/>
    <property type="molecule type" value="Genomic_DNA"/>
</dbReference>
<dbReference type="Gene3D" id="3.40.50.11780">
    <property type="match status" value="1"/>
</dbReference>
<protein>
    <submittedName>
        <fullName evidence="1">Tail connector protein</fullName>
    </submittedName>
</protein>
<dbReference type="InterPro" id="IPR052042">
    <property type="entry name" value="Tail_sheath_structural"/>
</dbReference>
<dbReference type="PANTHER" id="PTHR35861:SF2">
    <property type="entry name" value="FELS-2 PROPHAGE PROTEIN"/>
    <property type="match status" value="1"/>
</dbReference>
<dbReference type="PANTHER" id="PTHR35861">
    <property type="match status" value="1"/>
</dbReference>
<proteinExistence type="predicted"/>
<accession>A0A8S5SAJ1</accession>
<reference evidence="1" key="1">
    <citation type="journal article" date="2021" name="Proc. Natl. Acad. Sci. U.S.A.">
        <title>A Catalog of Tens of Thousands of Viruses from Human Metagenomes Reveals Hidden Associations with Chronic Diseases.</title>
        <authorList>
            <person name="Tisza M.J."/>
            <person name="Buck C.B."/>
        </authorList>
    </citation>
    <scope>NUCLEOTIDE SEQUENCE</scope>
    <source>
        <strain evidence="1">CtByu2</strain>
    </source>
</reference>
<name>A0A8S5SAJ1_9CAUD</name>
<organism evidence="1">
    <name type="scientific">Myoviridae sp. ctByu2</name>
    <dbReference type="NCBI Taxonomy" id="2827668"/>
    <lineage>
        <taxon>Viruses</taxon>
        <taxon>Duplodnaviria</taxon>
        <taxon>Heunggongvirae</taxon>
        <taxon>Uroviricota</taxon>
        <taxon>Caudoviricetes</taxon>
    </lineage>
</organism>
<sequence length="572" mass="61850">MNNVGLTITEGVARGATPYTGPSKRNIGLLGGFIRGAAFTPTKVTSMEDVNTIFGGLSSSFYGPAIVKSIFDEAGEAKVTLYLARAVSETSQTATGEVSIGDSSAKMTGTAAYKGNPDPGAWGNKVTLTLYSYGYKVKDAFTLTISYNGGTPESYSYDTLAKIQDAVNKVSKYATVVFSKEIEKLTFKEISGTATTTTASKEVTGVGTTFTSLKPGNVLYNNANEIVGTIAEIKSDTSILLTSKAFVAVAAGTIKARDDKEFSVTLAKGVDGELSESDFYPGGDSINATGIKCFDGYDVQILGVTEFHSLSMAKVLNQYLQEVKGPVGIINLPLNADEGTAELYALELQTNGISYMAGAYMGWAKVPDENGDAILIPVMGPVLGAAYIRTPYIQGDFIHIPPGGSDSIFNNVLDMVPQRLSQTVINKLVQQYSCNVIQYVERLGFYVGSSRTYSTNSLYSSIHVRLQTSYYRQSLNAKLRFAEQKPNTPELKREILVECSTFFKTEYDNGALERSVPFDTAYTGICDKSNNPVTQDRKLLNVDILWIPTECTESIHLSLQRNDGVLTTNEEE</sequence>